<dbReference type="InterPro" id="IPR001789">
    <property type="entry name" value="Sig_transdc_resp-reg_receiver"/>
</dbReference>
<evidence type="ECO:0000256" key="5">
    <source>
        <dbReference type="ARBA" id="ARBA00023163"/>
    </source>
</evidence>
<dbReference type="Pfam" id="PF00072">
    <property type="entry name" value="Response_reg"/>
    <property type="match status" value="1"/>
</dbReference>
<organism evidence="10 11">
    <name type="scientific">Ideonella paludis</name>
    <dbReference type="NCBI Taxonomy" id="1233411"/>
    <lineage>
        <taxon>Bacteria</taxon>
        <taxon>Pseudomonadati</taxon>
        <taxon>Pseudomonadota</taxon>
        <taxon>Betaproteobacteria</taxon>
        <taxon>Burkholderiales</taxon>
        <taxon>Sphaerotilaceae</taxon>
        <taxon>Ideonella</taxon>
    </lineage>
</organism>
<evidence type="ECO:0000256" key="4">
    <source>
        <dbReference type="ARBA" id="ARBA00023125"/>
    </source>
</evidence>
<keyword evidence="11" id="KW-1185">Reference proteome</keyword>
<evidence type="ECO:0000256" key="2">
    <source>
        <dbReference type="ARBA" id="ARBA00023012"/>
    </source>
</evidence>
<dbReference type="SUPFAM" id="SSF46894">
    <property type="entry name" value="C-terminal effector domain of the bipartite response regulators"/>
    <property type="match status" value="1"/>
</dbReference>
<feature type="domain" description="OmpR/PhoB-type" evidence="9">
    <location>
        <begin position="125"/>
        <end position="222"/>
    </location>
</feature>
<accession>A0ABS5DYA6</accession>
<dbReference type="InterPro" id="IPR001867">
    <property type="entry name" value="OmpR/PhoB-type_DNA-bd"/>
</dbReference>
<dbReference type="Proteomes" id="UP000672097">
    <property type="component" value="Unassembled WGS sequence"/>
</dbReference>
<keyword evidence="5" id="KW-0804">Transcription</keyword>
<feature type="modified residue" description="4-aspartylphosphate" evidence="6">
    <location>
        <position position="52"/>
    </location>
</feature>
<dbReference type="SUPFAM" id="SSF52172">
    <property type="entry name" value="CheY-like"/>
    <property type="match status" value="1"/>
</dbReference>
<feature type="DNA-binding region" description="OmpR/PhoB-type" evidence="7">
    <location>
        <begin position="125"/>
        <end position="222"/>
    </location>
</feature>
<dbReference type="PANTHER" id="PTHR48111:SF4">
    <property type="entry name" value="DNA-BINDING DUAL TRANSCRIPTIONAL REGULATOR OMPR"/>
    <property type="match status" value="1"/>
</dbReference>
<comment type="caution">
    <text evidence="10">The sequence shown here is derived from an EMBL/GenBank/DDBJ whole genome shotgun (WGS) entry which is preliminary data.</text>
</comment>
<evidence type="ECO:0000256" key="3">
    <source>
        <dbReference type="ARBA" id="ARBA00023015"/>
    </source>
</evidence>
<name>A0ABS5DYA6_9BURK</name>
<reference evidence="10 11" key="1">
    <citation type="submission" date="2021-04" db="EMBL/GenBank/DDBJ databases">
        <title>The genome sequence of type strain Ideonella paludis KCTC 32238.</title>
        <authorList>
            <person name="Liu Y."/>
        </authorList>
    </citation>
    <scope>NUCLEOTIDE SEQUENCE [LARGE SCALE GENOMIC DNA]</scope>
    <source>
        <strain evidence="10 11">KCTC 32238</strain>
    </source>
</reference>
<keyword evidence="2" id="KW-0902">Two-component regulatory system</keyword>
<dbReference type="InterPro" id="IPR016032">
    <property type="entry name" value="Sig_transdc_resp-reg_C-effctor"/>
</dbReference>
<gene>
    <name evidence="10" type="ORF">KAK11_12425</name>
</gene>
<evidence type="ECO:0000256" key="6">
    <source>
        <dbReference type="PROSITE-ProRule" id="PRU00169"/>
    </source>
</evidence>
<dbReference type="Gene3D" id="1.10.10.10">
    <property type="entry name" value="Winged helix-like DNA-binding domain superfamily/Winged helix DNA-binding domain"/>
    <property type="match status" value="1"/>
</dbReference>
<dbReference type="Gene3D" id="3.40.50.2300">
    <property type="match status" value="1"/>
</dbReference>
<evidence type="ECO:0000313" key="11">
    <source>
        <dbReference type="Proteomes" id="UP000672097"/>
    </source>
</evidence>
<dbReference type="EMBL" id="JAGQDG010000004">
    <property type="protein sequence ID" value="MBQ0936136.1"/>
    <property type="molecule type" value="Genomic_DNA"/>
</dbReference>
<evidence type="ECO:0000259" key="9">
    <source>
        <dbReference type="PROSITE" id="PS51755"/>
    </source>
</evidence>
<keyword evidence="3" id="KW-0805">Transcription regulation</keyword>
<dbReference type="InterPro" id="IPR011006">
    <property type="entry name" value="CheY-like_superfamily"/>
</dbReference>
<dbReference type="SMART" id="SM00448">
    <property type="entry name" value="REC"/>
    <property type="match status" value="1"/>
</dbReference>
<dbReference type="Gene3D" id="6.10.250.690">
    <property type="match status" value="1"/>
</dbReference>
<keyword evidence="4 7" id="KW-0238">DNA-binding</keyword>
<feature type="domain" description="Response regulatory" evidence="8">
    <location>
        <begin position="3"/>
        <end position="116"/>
    </location>
</feature>
<evidence type="ECO:0000256" key="1">
    <source>
        <dbReference type="ARBA" id="ARBA00022553"/>
    </source>
</evidence>
<evidence type="ECO:0000259" key="8">
    <source>
        <dbReference type="PROSITE" id="PS50110"/>
    </source>
</evidence>
<proteinExistence type="predicted"/>
<dbReference type="PROSITE" id="PS50110">
    <property type="entry name" value="RESPONSE_REGULATORY"/>
    <property type="match status" value="1"/>
</dbReference>
<dbReference type="PROSITE" id="PS51755">
    <property type="entry name" value="OMPR_PHOB"/>
    <property type="match status" value="1"/>
</dbReference>
<evidence type="ECO:0000313" key="10">
    <source>
        <dbReference type="EMBL" id="MBQ0936136.1"/>
    </source>
</evidence>
<keyword evidence="1 6" id="KW-0597">Phosphoprotein</keyword>
<dbReference type="InterPro" id="IPR039420">
    <property type="entry name" value="WalR-like"/>
</dbReference>
<sequence>MVRVLIVDDDAEIGALLCAALARHGLEAEHQLSGEGLLKRLARGDVDVLVLDRMLPGDDGLTLCGAVRQRFSLPILMLTAMGDPLDRVVGLYGGADDYVVKPFDAAELVARVKVLMRRQSGEARQEAWQFAGWTLKVSQRELQRADGLVVPLSGAEFRLLMCLLQHKGQVLSRADLQAQAQPRAVGHERSIDLLVSRLRHKLQDEDGQVVRTVRGLGYQLDAP</sequence>
<evidence type="ECO:0000256" key="7">
    <source>
        <dbReference type="PROSITE-ProRule" id="PRU01091"/>
    </source>
</evidence>
<dbReference type="InterPro" id="IPR036388">
    <property type="entry name" value="WH-like_DNA-bd_sf"/>
</dbReference>
<protein>
    <submittedName>
        <fullName evidence="10">Response regulator transcription factor</fullName>
    </submittedName>
</protein>
<dbReference type="SMART" id="SM00862">
    <property type="entry name" value="Trans_reg_C"/>
    <property type="match status" value="1"/>
</dbReference>
<dbReference type="RefSeq" id="WP_210809447.1">
    <property type="nucleotide sequence ID" value="NZ_JAGQDG010000004.1"/>
</dbReference>
<dbReference type="Pfam" id="PF00486">
    <property type="entry name" value="Trans_reg_C"/>
    <property type="match status" value="1"/>
</dbReference>
<dbReference type="PANTHER" id="PTHR48111">
    <property type="entry name" value="REGULATOR OF RPOS"/>
    <property type="match status" value="1"/>
</dbReference>
<dbReference type="CDD" id="cd00383">
    <property type="entry name" value="trans_reg_C"/>
    <property type="match status" value="1"/>
</dbReference>